<evidence type="ECO:0000256" key="7">
    <source>
        <dbReference type="ARBA" id="ARBA00022824"/>
    </source>
</evidence>
<evidence type="ECO:0000256" key="12">
    <source>
        <dbReference type="RuleBase" id="RU363075"/>
    </source>
</evidence>
<dbReference type="OMA" id="WWVEVRM"/>
<keyword evidence="5" id="KW-0808">Transferase</keyword>
<comment type="caution">
    <text evidence="13">The sequence shown here is derived from an EMBL/GenBank/DDBJ whole genome shotgun (WGS) entry which is preliminary data.</text>
</comment>
<accession>A0A151Z5Y2</accession>
<protein>
    <recommendedName>
        <fullName evidence="12">Mannosyltransferase</fullName>
        <ecNumber evidence="12">2.4.1.-</ecNumber>
    </recommendedName>
</protein>
<evidence type="ECO:0000313" key="13">
    <source>
        <dbReference type="EMBL" id="KYQ89366.1"/>
    </source>
</evidence>
<dbReference type="STRING" id="361077.A0A151Z5Y2"/>
<comment type="similarity">
    <text evidence="3 12">Belongs to the glycosyltransferase 22 family.</text>
</comment>
<evidence type="ECO:0000256" key="2">
    <source>
        <dbReference type="ARBA" id="ARBA00004922"/>
    </source>
</evidence>
<comment type="subcellular location">
    <subcellularLocation>
        <location evidence="1 12">Endoplasmic reticulum membrane</location>
        <topology evidence="1 12">Multi-pass membrane protein</topology>
    </subcellularLocation>
</comment>
<keyword evidence="7 12" id="KW-0256">Endoplasmic reticulum</keyword>
<dbReference type="Proteomes" id="UP000076078">
    <property type="component" value="Unassembled WGS sequence"/>
</dbReference>
<reference evidence="13 14" key="1">
    <citation type="submission" date="2015-12" db="EMBL/GenBank/DDBJ databases">
        <title>Dictyostelia acquired genes for synthesis and detection of signals that induce cell-type specialization by lateral gene transfer from prokaryotes.</title>
        <authorList>
            <person name="Gloeckner G."/>
            <person name="Schaap P."/>
        </authorList>
    </citation>
    <scope>NUCLEOTIDE SEQUENCE [LARGE SCALE GENOMIC DNA]</scope>
    <source>
        <strain evidence="13 14">TK</strain>
    </source>
</reference>
<organism evidence="13 14">
    <name type="scientific">Tieghemostelium lacteum</name>
    <name type="common">Slime mold</name>
    <name type="synonym">Dictyostelium lacteum</name>
    <dbReference type="NCBI Taxonomy" id="361077"/>
    <lineage>
        <taxon>Eukaryota</taxon>
        <taxon>Amoebozoa</taxon>
        <taxon>Evosea</taxon>
        <taxon>Eumycetozoa</taxon>
        <taxon>Dictyostelia</taxon>
        <taxon>Dictyosteliales</taxon>
        <taxon>Raperosteliaceae</taxon>
        <taxon>Tieghemostelium</taxon>
    </lineage>
</organism>
<dbReference type="GO" id="GO:0052917">
    <property type="term" value="F:dol-P-Man:Man(7)GlcNAc(2)-PP-Dol alpha-1,6-mannosyltransferase activity"/>
    <property type="evidence" value="ECO:0007669"/>
    <property type="project" value="UniProtKB-EC"/>
</dbReference>
<dbReference type="PANTHER" id="PTHR22760:SF1">
    <property type="entry name" value="DOL-P-MAN:MAN(7)GLCNAC(2)-PP-DOL ALPHA-1,6-MANNOSYLTRANSFERASE"/>
    <property type="match status" value="1"/>
</dbReference>
<evidence type="ECO:0000256" key="4">
    <source>
        <dbReference type="ARBA" id="ARBA00022676"/>
    </source>
</evidence>
<evidence type="ECO:0000256" key="3">
    <source>
        <dbReference type="ARBA" id="ARBA00007063"/>
    </source>
</evidence>
<feature type="transmembrane region" description="Helical" evidence="12">
    <location>
        <begin position="229"/>
        <end position="252"/>
    </location>
</feature>
<dbReference type="AlphaFoldDB" id="A0A151Z5Y2"/>
<dbReference type="Pfam" id="PF03901">
    <property type="entry name" value="Glyco_transf_22"/>
    <property type="match status" value="1"/>
</dbReference>
<dbReference type="GO" id="GO:0006487">
    <property type="term" value="P:protein N-linked glycosylation"/>
    <property type="evidence" value="ECO:0007669"/>
    <property type="project" value="TreeGrafter"/>
</dbReference>
<feature type="transmembrane region" description="Helical" evidence="12">
    <location>
        <begin position="280"/>
        <end position="303"/>
    </location>
</feature>
<keyword evidence="4 12" id="KW-0328">Glycosyltransferase</keyword>
<keyword evidence="8 12" id="KW-1133">Transmembrane helix</keyword>
<feature type="transmembrane region" description="Helical" evidence="12">
    <location>
        <begin position="143"/>
        <end position="164"/>
    </location>
</feature>
<feature type="transmembrane region" description="Helical" evidence="12">
    <location>
        <begin position="193"/>
        <end position="217"/>
    </location>
</feature>
<gene>
    <name evidence="13" type="ORF">DLAC_11802</name>
</gene>
<dbReference type="FunCoup" id="A0A151Z5Y2">
    <property type="interactions" value="160"/>
</dbReference>
<feature type="transmembrane region" description="Helical" evidence="12">
    <location>
        <begin position="21"/>
        <end position="40"/>
    </location>
</feature>
<sequence>MKQTRKSTSRNVKSNQSGNSKYSIISDIFSLIVIIVQIYVCPFTKVEESFNLQAIHDILYFRDDLSKYDHFEFPGVVPRTFLGPLLISTASSPIVKGMEWVLPNLFSVVPSKMLSLYIVRLVIGITGWLCFREFRKAVSEHFSISTGIWLNIVSCCQFHLFFYISRPLPNIFALDLILLAYANWIRGNQQRMIGFLTVAIFVFRSEILLLAGPIVLVQLLCRYISFSRFVLVGMCVAIFSILSSVVVDSYFWGRPIYPEAEVLHYNTVQNKSSNWGTSPWYWYFLIALPKSLIFLTVVLFYGLVVDIRRLWRFILPVIAFISVYSLLPHKEFRFIIYSVPLINMAIAVGFSHFYSKYSNKVIKCIPIAIVLANLVLSNYYLYISSMNYFGGYSMLRIHQLRQQTTHDGLLLNSSYVNHRPPPFDKMRIHIDNLAAISGVSRFLEINHLNIYDKLEYNVSYKDYTHLITPQIQPYNYMGFELLDRIRGLESIKFTRSNQFPFLNVKVIKKDLLFIFENKLL</sequence>
<feature type="transmembrane region" description="Helical" evidence="12">
    <location>
        <begin position="114"/>
        <end position="131"/>
    </location>
</feature>
<evidence type="ECO:0000256" key="9">
    <source>
        <dbReference type="ARBA" id="ARBA00023136"/>
    </source>
</evidence>
<dbReference type="OrthoDB" id="19039at2759"/>
<name>A0A151Z5Y2_TIELA</name>
<comment type="pathway">
    <text evidence="2">Protein modification; protein glycosylation.</text>
</comment>
<dbReference type="GO" id="GO:0005789">
    <property type="term" value="C:endoplasmic reticulum membrane"/>
    <property type="evidence" value="ECO:0007669"/>
    <property type="project" value="UniProtKB-SubCell"/>
</dbReference>
<keyword evidence="14" id="KW-1185">Reference proteome</keyword>
<comment type="catalytic activity">
    <reaction evidence="11">
        <text>an alpha-D-Man-(1-&gt;2)-alpha-D-Man-(1-&gt;2)-alpha-D-Man-(1-&gt;3)-[alpha-D-Man-(1-&gt;2)-alpha-D-Man-(1-&gt;3)-alpha-D-Man-(1-&gt;6)]-beta-D-Man-(1-&gt;4)-beta-D-GlcNAc-(1-&gt;4)-alpha-D-GlcNAc-diphospho-di-trans,poly-cis-dolichol + a di-trans,poly-cis-dolichyl beta-D-mannosyl phosphate = an alpha-D-Man-(1-&gt;2)-alpha-D-Man-(1-&gt;2)-alpha-D-Man-(1-&gt;3)-[alpha-D-Man-(1-&gt;2)-alpha-D-Man-(1-&gt;3)-[alpha-D-Man-(1-&gt;6)]-alpha-D-Man-(1-&gt;6)]-beta-D-Man-(1-&gt;4)-beta-D-GlcNAc-(1-&gt;4)-alpha-D-GlcNAc-diphospho-di-trans,poly-cis-dolichol + a di-trans,poly-cis-dolichyl phosphate + H(+)</text>
        <dbReference type="Rhea" id="RHEA:29535"/>
        <dbReference type="Rhea" id="RHEA-COMP:19498"/>
        <dbReference type="Rhea" id="RHEA-COMP:19501"/>
        <dbReference type="Rhea" id="RHEA-COMP:19518"/>
        <dbReference type="Rhea" id="RHEA-COMP:19519"/>
        <dbReference type="ChEBI" id="CHEBI:15378"/>
        <dbReference type="ChEBI" id="CHEBI:57683"/>
        <dbReference type="ChEBI" id="CHEBI:58211"/>
        <dbReference type="ChEBI" id="CHEBI:132517"/>
        <dbReference type="ChEBI" id="CHEBI:132519"/>
        <dbReference type="EC" id="2.4.1.260"/>
    </reaction>
    <physiologicalReaction direction="left-to-right" evidence="11">
        <dbReference type="Rhea" id="RHEA:29536"/>
    </physiologicalReaction>
</comment>
<keyword evidence="9 12" id="KW-0472">Membrane</keyword>
<feature type="transmembrane region" description="Helical" evidence="12">
    <location>
        <begin position="361"/>
        <end position="382"/>
    </location>
</feature>
<evidence type="ECO:0000313" key="14">
    <source>
        <dbReference type="Proteomes" id="UP000076078"/>
    </source>
</evidence>
<dbReference type="InterPro" id="IPR005599">
    <property type="entry name" value="GPI_mannosylTrfase"/>
</dbReference>
<dbReference type="EC" id="2.4.1.-" evidence="12"/>
<dbReference type="EMBL" id="LODT01000041">
    <property type="protein sequence ID" value="KYQ89366.1"/>
    <property type="molecule type" value="Genomic_DNA"/>
</dbReference>
<dbReference type="PANTHER" id="PTHR22760">
    <property type="entry name" value="GLYCOSYLTRANSFERASE"/>
    <property type="match status" value="1"/>
</dbReference>
<dbReference type="InParanoid" id="A0A151Z5Y2"/>
<evidence type="ECO:0000256" key="6">
    <source>
        <dbReference type="ARBA" id="ARBA00022692"/>
    </source>
</evidence>
<proteinExistence type="inferred from homology"/>
<keyword evidence="6 12" id="KW-0812">Transmembrane</keyword>
<evidence type="ECO:0000256" key="1">
    <source>
        <dbReference type="ARBA" id="ARBA00004477"/>
    </source>
</evidence>
<evidence type="ECO:0000256" key="5">
    <source>
        <dbReference type="ARBA" id="ARBA00022679"/>
    </source>
</evidence>
<evidence type="ECO:0000256" key="8">
    <source>
        <dbReference type="ARBA" id="ARBA00022989"/>
    </source>
</evidence>
<evidence type="ECO:0000256" key="10">
    <source>
        <dbReference type="ARBA" id="ARBA00044721"/>
    </source>
</evidence>
<dbReference type="UniPathway" id="UPA00378"/>
<evidence type="ECO:0000256" key="11">
    <source>
        <dbReference type="ARBA" id="ARBA00048899"/>
    </source>
</evidence>
<feature type="transmembrane region" description="Helical" evidence="12">
    <location>
        <begin position="334"/>
        <end position="354"/>
    </location>
</feature>
<comment type="function">
    <text evidence="10">Mannosyltransferase that operates in the biosynthetic pathway of dolichol-linked oligosaccharides, the glycan precursors employed in protein asparagine (N)-glycosylation. The assembly of dolichol-linked oligosaccharides begins on the cytosolic side of the endoplasmic reticulum membrane and finishes in its lumen. The sequential addition of sugars to dolichol pyrophosphate produces dolichol-linked oligosaccharides containing fourteen sugars, including two GlcNAcs, nine mannoses and three glucoses. Once assembled, the oligosaccharide is transferred from the lipid to nascent proteins by oligosaccharyltransferases. In the lumen of the endoplasmic reticulum, adds the eighth mannose residue in an alpha-1,6 linkage onto Man(7)GlcNAc(2)-PP-dolichol to produce Man(8)GlcNAc(2)-PP-dolichol.</text>
</comment>
<feature type="transmembrane region" description="Helical" evidence="12">
    <location>
        <begin position="310"/>
        <end position="328"/>
    </location>
</feature>